<accession>A0AAV8VWH2</accession>
<gene>
    <name evidence="2" type="ORF">NQ315_013124</name>
</gene>
<keyword evidence="1" id="KW-0732">Signal</keyword>
<dbReference type="AlphaFoldDB" id="A0AAV8VWH2"/>
<reference evidence="2 3" key="1">
    <citation type="journal article" date="2023" name="Insect Mol. Biol.">
        <title>Genome sequencing provides insights into the evolution of gene families encoding plant cell wall-degrading enzymes in longhorned beetles.</title>
        <authorList>
            <person name="Shin N.R."/>
            <person name="Okamura Y."/>
            <person name="Kirsch R."/>
            <person name="Pauchet Y."/>
        </authorList>
    </citation>
    <scope>NUCLEOTIDE SEQUENCE [LARGE SCALE GENOMIC DNA]</scope>
    <source>
        <strain evidence="2">EAD_L_NR</strain>
    </source>
</reference>
<dbReference type="PROSITE" id="PS51257">
    <property type="entry name" value="PROKAR_LIPOPROTEIN"/>
    <property type="match status" value="1"/>
</dbReference>
<feature type="chain" id="PRO_5043933742" evidence="1">
    <location>
        <begin position="18"/>
        <end position="246"/>
    </location>
</feature>
<dbReference type="InterPro" id="IPR009832">
    <property type="entry name" value="DUF1397"/>
</dbReference>
<comment type="caution">
    <text evidence="2">The sequence shown here is derived from an EMBL/GenBank/DDBJ whole genome shotgun (WGS) entry which is preliminary data.</text>
</comment>
<protein>
    <submittedName>
        <fullName evidence="2">Uncharacterized protein</fullName>
    </submittedName>
</protein>
<dbReference type="Pfam" id="PF07165">
    <property type="entry name" value="DUF1397"/>
    <property type="match status" value="1"/>
</dbReference>
<name>A0AAV8VWH2_9CUCU</name>
<organism evidence="2 3">
    <name type="scientific">Exocentrus adspersus</name>
    <dbReference type="NCBI Taxonomy" id="1586481"/>
    <lineage>
        <taxon>Eukaryota</taxon>
        <taxon>Metazoa</taxon>
        <taxon>Ecdysozoa</taxon>
        <taxon>Arthropoda</taxon>
        <taxon>Hexapoda</taxon>
        <taxon>Insecta</taxon>
        <taxon>Pterygota</taxon>
        <taxon>Neoptera</taxon>
        <taxon>Endopterygota</taxon>
        <taxon>Coleoptera</taxon>
        <taxon>Polyphaga</taxon>
        <taxon>Cucujiformia</taxon>
        <taxon>Chrysomeloidea</taxon>
        <taxon>Cerambycidae</taxon>
        <taxon>Lamiinae</taxon>
        <taxon>Acanthocinini</taxon>
        <taxon>Exocentrus</taxon>
    </lineage>
</organism>
<evidence type="ECO:0000256" key="1">
    <source>
        <dbReference type="SAM" id="SignalP"/>
    </source>
</evidence>
<evidence type="ECO:0000313" key="3">
    <source>
        <dbReference type="Proteomes" id="UP001159042"/>
    </source>
</evidence>
<keyword evidence="3" id="KW-1185">Reference proteome</keyword>
<sequence>MRVLVCCVMFLSVACLGQQLSSSEELMATKFNMMKSYLREKKAMALLTDKVETICPGYGTKFETAMEKIQECTNAIEEDSETMCSAIKNHLEKCSKPIVNLFEECLPQKSRDIPAFVIKSMLATSDYLCKADGEHIFEIYNPCIRSMNYRTQRCLRKIQSKLQQYDETKPSKDEVCDFMGSFRGCLEAHLHHSCGHVKTREAFLNLFDAAKSACQSVPDLNLNEVETMEVNPKYYSNNQDKSIRFG</sequence>
<proteinExistence type="predicted"/>
<feature type="signal peptide" evidence="1">
    <location>
        <begin position="1"/>
        <end position="17"/>
    </location>
</feature>
<dbReference type="EMBL" id="JANEYG010000024">
    <property type="protein sequence ID" value="KAJ8918618.1"/>
    <property type="molecule type" value="Genomic_DNA"/>
</dbReference>
<evidence type="ECO:0000313" key="2">
    <source>
        <dbReference type="EMBL" id="KAJ8918618.1"/>
    </source>
</evidence>
<dbReference type="Proteomes" id="UP001159042">
    <property type="component" value="Unassembled WGS sequence"/>
</dbReference>